<dbReference type="Gene3D" id="3.40.50.300">
    <property type="entry name" value="P-loop containing nucleotide triphosphate hydrolases"/>
    <property type="match status" value="1"/>
</dbReference>
<comment type="caution">
    <text evidence="4">The sequence shown here is derived from an EMBL/GenBank/DDBJ whole genome shotgun (WGS) entry which is preliminary data.</text>
</comment>
<dbReference type="InterPro" id="IPR002110">
    <property type="entry name" value="Ankyrin_rpt"/>
</dbReference>
<keyword evidence="1" id="KW-0677">Repeat</keyword>
<gene>
    <name evidence="4" type="ORF">LECACI_7A002620</name>
</gene>
<evidence type="ECO:0000313" key="4">
    <source>
        <dbReference type="EMBL" id="CAK3911291.1"/>
    </source>
</evidence>
<name>A0AAI8YV95_9PEZI</name>
<sequence>MQPMDEDSETPAKLPAFISRRELDCISTFDFSQTVADVRQDFDQDWINTLEWYLEKFFGDETRPSWYLHCSGTPRAGKTTFVAAAARHLRSSSSTTAVVTLFFHSRDFLQMPGLPQTSVLEVILRVLLRQLVERAIPLQKSGSGPEERLIPPVGVDQVKAVLRVAVEHYERTFVLIDDIQEIPGLDEETIFQEFRVLGIHFVIFVGTPLNRLSRSSSQLCDMKDCGRTTVLWAEFVEVPLRIEEDWIEQDLKRVLVDDTNVSLVMDASNGLLPLARLALDDRIERPVLDDFETVRDRMPIYALRYFNFALCRVKHQPSTEDRHLGLAVLEVVAMAGIYELSFSALLSILASQPDNQKFGRTRDRARISRVTQGWIIIDHQGSLGKDTKVKMFHPEAQRYLSEECEALYDLQGGRDMALLCLTELNKARSQSIIRGLAGQDPRETLKRFSKVSLLSYALDHWGVHFQRFGSEKAKVAALTFLKFYQDTPQLRYLEILLCQPGDRVGGTRLHLLADLGLDELIDGSQMQDQALNITDPFARRTAAMVACNAGHKDFVTRLLETEADFTLFCGRDRTALWYAVQNAHYDTLQALLAKKGSLVNLQDTQGRTALMQAVELNSRAIQQDSLDQPTRYDKVLRILLDVKTLRLDLADSHGSTALHVAAKLADHLGLERLLESTHGRDKVDIREQNLLQRTPMMAMLSGRCVDQTRRLRTARLLIKHGASTAVRDNENRTALHYAATSDQSVEIMQMLLAKTIGSGVNVHRYSPMQIAQAHGCKNIAKLLVKWTKDQEAQYKIKSPTASPLTLVAMRKNTEAIAPAATADGQAKGSTNTKASLVEDEQRPQPTEVPYLALWKILDYNELHMAVHNACHEDFVEHFRLSQNLNATTALGDTALHVAIEALGDALRTKDKFKQVIYEGMIGMLINAATIELGIANHNHERAIDMAIRLPDFSKDLVLDIVERALACGHIDQIGQLPDIHRQFLEPALRGKPRSLDLLTALLDAGASVFHAIGSENKTAREVALEANLDQAVIDLLEERERKLLESL</sequence>
<evidence type="ECO:0000256" key="1">
    <source>
        <dbReference type="ARBA" id="ARBA00022737"/>
    </source>
</evidence>
<evidence type="ECO:0000256" key="3">
    <source>
        <dbReference type="SAM" id="MobiDB-lite"/>
    </source>
</evidence>
<keyword evidence="2" id="KW-0040">ANK repeat</keyword>
<feature type="region of interest" description="Disordered" evidence="3">
    <location>
        <begin position="821"/>
        <end position="841"/>
    </location>
</feature>
<dbReference type="InterPro" id="IPR027417">
    <property type="entry name" value="P-loop_NTPase"/>
</dbReference>
<dbReference type="Pfam" id="PF12796">
    <property type="entry name" value="Ank_2"/>
    <property type="match status" value="2"/>
</dbReference>
<dbReference type="EMBL" id="CAVMBE010000012">
    <property type="protein sequence ID" value="CAK3911291.1"/>
    <property type="molecule type" value="Genomic_DNA"/>
</dbReference>
<dbReference type="PANTHER" id="PTHR24173">
    <property type="entry name" value="ANKYRIN REPEAT CONTAINING"/>
    <property type="match status" value="1"/>
</dbReference>
<evidence type="ECO:0000256" key="2">
    <source>
        <dbReference type="ARBA" id="ARBA00023043"/>
    </source>
</evidence>
<dbReference type="Gene3D" id="1.25.40.20">
    <property type="entry name" value="Ankyrin repeat-containing domain"/>
    <property type="match status" value="3"/>
</dbReference>
<dbReference type="Proteomes" id="UP001296104">
    <property type="component" value="Unassembled WGS sequence"/>
</dbReference>
<dbReference type="PANTHER" id="PTHR24173:SF74">
    <property type="entry name" value="ANKYRIN REPEAT DOMAIN-CONTAINING PROTEIN 16"/>
    <property type="match status" value="1"/>
</dbReference>
<dbReference type="InterPro" id="IPR036770">
    <property type="entry name" value="Ankyrin_rpt-contain_sf"/>
</dbReference>
<proteinExistence type="predicted"/>
<dbReference type="SMART" id="SM00248">
    <property type="entry name" value="ANK"/>
    <property type="match status" value="9"/>
</dbReference>
<dbReference type="SUPFAM" id="SSF48403">
    <property type="entry name" value="Ankyrin repeat"/>
    <property type="match status" value="1"/>
</dbReference>
<reference evidence="4" key="1">
    <citation type="submission" date="2023-11" db="EMBL/GenBank/DDBJ databases">
        <authorList>
            <person name="Alioto T."/>
            <person name="Alioto T."/>
            <person name="Gomez Garrido J."/>
        </authorList>
    </citation>
    <scope>NUCLEOTIDE SEQUENCE</scope>
</reference>
<dbReference type="SUPFAM" id="SSF52540">
    <property type="entry name" value="P-loop containing nucleoside triphosphate hydrolases"/>
    <property type="match status" value="1"/>
</dbReference>
<keyword evidence="5" id="KW-1185">Reference proteome</keyword>
<accession>A0AAI8YV95</accession>
<protein>
    <submittedName>
        <fullName evidence="4">Ankyrin repeat-containing</fullName>
    </submittedName>
</protein>
<evidence type="ECO:0000313" key="5">
    <source>
        <dbReference type="Proteomes" id="UP001296104"/>
    </source>
</evidence>
<organism evidence="4 5">
    <name type="scientific">Lecanosticta acicola</name>
    <dbReference type="NCBI Taxonomy" id="111012"/>
    <lineage>
        <taxon>Eukaryota</taxon>
        <taxon>Fungi</taxon>
        <taxon>Dikarya</taxon>
        <taxon>Ascomycota</taxon>
        <taxon>Pezizomycotina</taxon>
        <taxon>Dothideomycetes</taxon>
        <taxon>Dothideomycetidae</taxon>
        <taxon>Mycosphaerellales</taxon>
        <taxon>Mycosphaerellaceae</taxon>
        <taxon>Lecanosticta</taxon>
    </lineage>
</organism>
<dbReference type="AlphaFoldDB" id="A0AAI8YV95"/>